<sequence length="30" mass="3466">MTHANTTLSMLWHFNLRGLGICQTDDVVYK</sequence>
<dbReference type="EMBL" id="GBXM01027424">
    <property type="protein sequence ID" value="JAH81153.1"/>
    <property type="molecule type" value="Transcribed_RNA"/>
</dbReference>
<reference evidence="1" key="2">
    <citation type="journal article" date="2015" name="Fish Shellfish Immunol.">
        <title>Early steps in the European eel (Anguilla anguilla)-Vibrio vulnificus interaction in the gills: Role of the RtxA13 toxin.</title>
        <authorList>
            <person name="Callol A."/>
            <person name="Pajuelo D."/>
            <person name="Ebbesson L."/>
            <person name="Teles M."/>
            <person name="MacKenzie S."/>
            <person name="Amaro C."/>
        </authorList>
    </citation>
    <scope>NUCLEOTIDE SEQUENCE</scope>
</reference>
<evidence type="ECO:0000313" key="1">
    <source>
        <dbReference type="EMBL" id="JAH81153.1"/>
    </source>
</evidence>
<proteinExistence type="predicted"/>
<dbReference type="AlphaFoldDB" id="A0A0E9VV65"/>
<dbReference type="EMBL" id="GBXM01033369">
    <property type="protein sequence ID" value="JAH75208.1"/>
    <property type="molecule type" value="Transcribed_RNA"/>
</dbReference>
<dbReference type="EMBL" id="GBXM01024766">
    <property type="protein sequence ID" value="JAH83811.1"/>
    <property type="molecule type" value="Transcribed_RNA"/>
</dbReference>
<organism evidence="1">
    <name type="scientific">Anguilla anguilla</name>
    <name type="common">European freshwater eel</name>
    <name type="synonym">Muraena anguilla</name>
    <dbReference type="NCBI Taxonomy" id="7936"/>
    <lineage>
        <taxon>Eukaryota</taxon>
        <taxon>Metazoa</taxon>
        <taxon>Chordata</taxon>
        <taxon>Craniata</taxon>
        <taxon>Vertebrata</taxon>
        <taxon>Euteleostomi</taxon>
        <taxon>Actinopterygii</taxon>
        <taxon>Neopterygii</taxon>
        <taxon>Teleostei</taxon>
        <taxon>Anguilliformes</taxon>
        <taxon>Anguillidae</taxon>
        <taxon>Anguilla</taxon>
    </lineage>
</organism>
<name>A0A0E9VV65_ANGAN</name>
<accession>A0A0E9VV65</accession>
<protein>
    <submittedName>
        <fullName evidence="1">Uncharacterized protein</fullName>
    </submittedName>
</protein>
<reference evidence="1" key="1">
    <citation type="submission" date="2014-11" db="EMBL/GenBank/DDBJ databases">
        <authorList>
            <person name="Amaro Gonzalez C."/>
        </authorList>
    </citation>
    <scope>NUCLEOTIDE SEQUENCE</scope>
</reference>